<dbReference type="AlphaFoldDB" id="A0AAW8ALS4"/>
<reference evidence="1" key="1">
    <citation type="submission" date="2023-07" db="EMBL/GenBank/DDBJ databases">
        <authorList>
            <person name="Peng Z."/>
        </authorList>
    </citation>
    <scope>NUCLEOTIDE SEQUENCE</scope>
    <source>
        <strain evidence="1">KP219</strain>
    </source>
</reference>
<sequence>GVLNVAVGGSPYFSVDGGATSIQPFSTGSFHGNGWQASHFGTQATTLMRPFVSAGQSYDATAADLIALDAIGWDVSAAAVPEPKVYAL</sequence>
<organism evidence="1 2">
    <name type="scientific">Klebsiella pneumoniae</name>
    <dbReference type="NCBI Taxonomy" id="573"/>
    <lineage>
        <taxon>Bacteria</taxon>
        <taxon>Pseudomonadati</taxon>
        <taxon>Pseudomonadota</taxon>
        <taxon>Gammaproteobacteria</taxon>
        <taxon>Enterobacterales</taxon>
        <taxon>Enterobacteriaceae</taxon>
        <taxon>Klebsiella/Raoultella group</taxon>
        <taxon>Klebsiella</taxon>
        <taxon>Klebsiella pneumoniae complex</taxon>
    </lineage>
</organism>
<comment type="caution">
    <text evidence="1">The sequence shown here is derived from an EMBL/GenBank/DDBJ whole genome shotgun (WGS) entry which is preliminary data.</text>
</comment>
<proteinExistence type="predicted"/>
<gene>
    <name evidence="1" type="ORF">Q6294_30920</name>
</gene>
<evidence type="ECO:0000313" key="2">
    <source>
        <dbReference type="Proteomes" id="UP001244490"/>
    </source>
</evidence>
<protein>
    <submittedName>
        <fullName evidence="1">Uncharacterized protein</fullName>
    </submittedName>
</protein>
<dbReference type="EMBL" id="JAUUIA010000644">
    <property type="protein sequence ID" value="MDP0971355.1"/>
    <property type="molecule type" value="Genomic_DNA"/>
</dbReference>
<name>A0AAW8ALS4_KLEPN</name>
<feature type="non-terminal residue" evidence="1">
    <location>
        <position position="88"/>
    </location>
</feature>
<feature type="non-terminal residue" evidence="1">
    <location>
        <position position="1"/>
    </location>
</feature>
<evidence type="ECO:0000313" key="1">
    <source>
        <dbReference type="EMBL" id="MDP0971355.1"/>
    </source>
</evidence>
<dbReference type="RefSeq" id="WP_305202473.1">
    <property type="nucleotide sequence ID" value="NZ_JAUUIA010000644.1"/>
</dbReference>
<accession>A0AAW8ALS4</accession>
<dbReference type="Proteomes" id="UP001244490">
    <property type="component" value="Unassembled WGS sequence"/>
</dbReference>